<dbReference type="GO" id="GO:0016757">
    <property type="term" value="F:glycosyltransferase activity"/>
    <property type="evidence" value="ECO:0007669"/>
    <property type="project" value="InterPro"/>
</dbReference>
<dbReference type="Gene3D" id="3.40.50.2000">
    <property type="entry name" value="Glycogen Phosphorylase B"/>
    <property type="match status" value="1"/>
</dbReference>
<dbReference type="Proteomes" id="UP001173578">
    <property type="component" value="Unassembled WGS sequence"/>
</dbReference>
<dbReference type="RefSeq" id="WP_286486668.1">
    <property type="nucleotide sequence ID" value="NZ_JACALR010000006.1"/>
</dbReference>
<gene>
    <name evidence="2" type="ORF">HX095_13625</name>
</gene>
<dbReference type="CDD" id="cd03801">
    <property type="entry name" value="GT4_PimA-like"/>
    <property type="match status" value="1"/>
</dbReference>
<reference evidence="2" key="2">
    <citation type="journal article" date="2022" name="Sci. Total Environ.">
        <title>Prevalence, transmission, and molecular epidemiology of tet(X)-positive bacteria among humans, animals, and environmental niches in China: An epidemiological, and genomic-based study.</title>
        <authorList>
            <person name="Dong N."/>
            <person name="Zeng Y."/>
            <person name="Cai C."/>
            <person name="Sun C."/>
            <person name="Lu J."/>
            <person name="Liu C."/>
            <person name="Zhou H."/>
            <person name="Sun Q."/>
            <person name="Shu L."/>
            <person name="Wang H."/>
            <person name="Wang Y."/>
            <person name="Wang S."/>
            <person name="Wu C."/>
            <person name="Chan E.W."/>
            <person name="Chen G."/>
            <person name="Shen Z."/>
            <person name="Chen S."/>
            <person name="Zhang R."/>
        </authorList>
    </citation>
    <scope>NUCLEOTIDE SEQUENCE</scope>
    <source>
        <strain evidence="2">210</strain>
    </source>
</reference>
<protein>
    <submittedName>
        <fullName evidence="2">Glycosyltransferase family 4 protein</fullName>
    </submittedName>
</protein>
<dbReference type="InterPro" id="IPR001296">
    <property type="entry name" value="Glyco_trans_1"/>
</dbReference>
<evidence type="ECO:0000313" key="2">
    <source>
        <dbReference type="EMBL" id="MDM1552251.1"/>
    </source>
</evidence>
<feature type="domain" description="Glycosyl transferase family 1" evidence="1">
    <location>
        <begin position="176"/>
        <end position="319"/>
    </location>
</feature>
<accession>A0AAW7DJT8</accession>
<evidence type="ECO:0000259" key="1">
    <source>
        <dbReference type="Pfam" id="PF00534"/>
    </source>
</evidence>
<sequence length="344" mass="39572">MSFKKDILIINNCPAFYKINLYNEIAKHKEIFVVFLGLSDQVVAGIEFKQKIKFPYILLNEFQVEKRSFFRTLFAIANIILKMKPSKIIYGGYIEKELLLLSFFNSKSKNILQTETASETNLSGWKYWIKLILLSRYSKALVSGTIHATMLKKMKFNGQIVITKGVGFIEKTQIVNNVKQKNNPLRFLYIGRLIKLKNLNILIEVFNDLGLPLTIVGRGVLKNELESKAKSNIKFEGFIDNTRINNLYNQNDIFILPSLSEPWGLVVEEALYYGLPIIASNRVGSYPELVTDHNTGVTFDPLNKESLKNAIYMLINNFDYYKNNVDNFDFVKKDSIQLNAYISL</sequence>
<dbReference type="SUPFAM" id="SSF53756">
    <property type="entry name" value="UDP-Glycosyltransferase/glycogen phosphorylase"/>
    <property type="match status" value="1"/>
</dbReference>
<dbReference type="Pfam" id="PF00534">
    <property type="entry name" value="Glycos_transf_1"/>
    <property type="match status" value="1"/>
</dbReference>
<dbReference type="EMBL" id="JACALR010000006">
    <property type="protein sequence ID" value="MDM1552251.1"/>
    <property type="molecule type" value="Genomic_DNA"/>
</dbReference>
<dbReference type="PANTHER" id="PTHR45947">
    <property type="entry name" value="SULFOQUINOVOSYL TRANSFERASE SQD2"/>
    <property type="match status" value="1"/>
</dbReference>
<dbReference type="PANTHER" id="PTHR45947:SF3">
    <property type="entry name" value="SULFOQUINOVOSYL TRANSFERASE SQD2"/>
    <property type="match status" value="1"/>
</dbReference>
<organism evidence="2 3">
    <name type="scientific">Empedobacter falsenii</name>
    <dbReference type="NCBI Taxonomy" id="343874"/>
    <lineage>
        <taxon>Bacteria</taxon>
        <taxon>Pseudomonadati</taxon>
        <taxon>Bacteroidota</taxon>
        <taxon>Flavobacteriia</taxon>
        <taxon>Flavobacteriales</taxon>
        <taxon>Weeksellaceae</taxon>
        <taxon>Empedobacter</taxon>
    </lineage>
</organism>
<proteinExistence type="predicted"/>
<dbReference type="InterPro" id="IPR050194">
    <property type="entry name" value="Glycosyltransferase_grp1"/>
</dbReference>
<comment type="caution">
    <text evidence="2">The sequence shown here is derived from an EMBL/GenBank/DDBJ whole genome shotgun (WGS) entry which is preliminary data.</text>
</comment>
<dbReference type="AlphaFoldDB" id="A0AAW7DJT8"/>
<reference evidence="2" key="1">
    <citation type="submission" date="2020-06" db="EMBL/GenBank/DDBJ databases">
        <authorList>
            <person name="Dong N."/>
        </authorList>
    </citation>
    <scope>NUCLEOTIDE SEQUENCE</scope>
    <source>
        <strain evidence="2">210</strain>
    </source>
</reference>
<name>A0AAW7DJT8_9FLAO</name>
<evidence type="ECO:0000313" key="3">
    <source>
        <dbReference type="Proteomes" id="UP001173578"/>
    </source>
</evidence>